<evidence type="ECO:0000259" key="1">
    <source>
        <dbReference type="Pfam" id="PF09189"/>
    </source>
</evidence>
<dbReference type="EMBL" id="CP001791">
    <property type="protein sequence ID" value="ADH99721.1"/>
    <property type="molecule type" value="Genomic_DNA"/>
</dbReference>
<dbReference type="KEGG" id="bse:Bsel_2217"/>
<dbReference type="InterPro" id="IPR015272">
    <property type="entry name" value="MoadD_C"/>
</dbReference>
<dbReference type="RefSeq" id="WP_013173143.1">
    <property type="nucleotide sequence ID" value="NC_014219.1"/>
</dbReference>
<evidence type="ECO:0000313" key="3">
    <source>
        <dbReference type="Proteomes" id="UP000000271"/>
    </source>
</evidence>
<keyword evidence="3" id="KW-1185">Reference proteome</keyword>
<reference evidence="2" key="1">
    <citation type="submission" date="2009-10" db="EMBL/GenBank/DDBJ databases">
        <title>Complete sequence of Bacillus selenitireducens MLS10.</title>
        <authorList>
            <consortium name="US DOE Joint Genome Institute"/>
            <person name="Lucas S."/>
            <person name="Copeland A."/>
            <person name="Lapidus A."/>
            <person name="Glavina del Rio T."/>
            <person name="Dalin E."/>
            <person name="Tice H."/>
            <person name="Bruce D."/>
            <person name="Goodwin L."/>
            <person name="Pitluck S."/>
            <person name="Sims D."/>
            <person name="Brettin T."/>
            <person name="Detter J.C."/>
            <person name="Han C."/>
            <person name="Larimer F."/>
            <person name="Land M."/>
            <person name="Hauser L."/>
            <person name="Kyrpides N."/>
            <person name="Ovchinnikova G."/>
            <person name="Stolz J."/>
        </authorList>
    </citation>
    <scope>NUCLEOTIDE SEQUENCE [LARGE SCALE GENOMIC DNA]</scope>
    <source>
        <strain evidence="2">MLS10</strain>
    </source>
</reference>
<sequence>MMEELEFRGIHRKDIIIYFQEMGGTVSEERDDVTYVQHNDWKAEIQPETSFEFMHSEIPVVKLSVEGATAEAHQDVLKKLRLKTFRAGG</sequence>
<dbReference type="HOGENOM" id="CLU_2448458_0_0_9"/>
<gene>
    <name evidence="2" type="ordered locus">Bsel_2217</name>
</gene>
<dbReference type="Proteomes" id="UP000000271">
    <property type="component" value="Chromosome"/>
</dbReference>
<dbReference type="OrthoDB" id="2468967at2"/>
<dbReference type="Pfam" id="PF09189">
    <property type="entry name" value="MoaD_arch"/>
    <property type="match status" value="1"/>
</dbReference>
<dbReference type="AlphaFoldDB" id="D6XVI3"/>
<proteinExistence type="predicted"/>
<dbReference type="InterPro" id="IPR036473">
    <property type="entry name" value="Mopterin_CF_MoaD-rel_C_sf"/>
</dbReference>
<dbReference type="Gene3D" id="3.30.1370.80">
    <property type="entry name" value="Molybdopterin cofactor biosynthesis MoaD-related, C-terminal domain"/>
    <property type="match status" value="1"/>
</dbReference>
<evidence type="ECO:0000313" key="2">
    <source>
        <dbReference type="EMBL" id="ADH99721.1"/>
    </source>
</evidence>
<accession>D6XVI3</accession>
<dbReference type="STRING" id="439292.Bsel_2217"/>
<feature type="domain" description="Molybdopterin cofactor biosynthesis MoaD-related C-terminal" evidence="1">
    <location>
        <begin position="3"/>
        <end position="89"/>
    </location>
</feature>
<name>D6XVI3_BACIE</name>
<protein>
    <recommendedName>
        <fullName evidence="1">Molybdopterin cofactor biosynthesis MoaD-related C-terminal domain-containing protein</fullName>
    </recommendedName>
</protein>
<organism evidence="2 3">
    <name type="scientific">Bacillus selenitireducens (strain ATCC 700615 / DSM 15326 / MLS10)</name>
    <dbReference type="NCBI Taxonomy" id="439292"/>
    <lineage>
        <taxon>Bacteria</taxon>
        <taxon>Bacillati</taxon>
        <taxon>Bacillota</taxon>
        <taxon>Bacilli</taxon>
        <taxon>Bacillales</taxon>
        <taxon>Bacillaceae</taxon>
        <taxon>Salisediminibacterium</taxon>
    </lineage>
</organism>